<evidence type="ECO:0000313" key="4">
    <source>
        <dbReference type="EMBL" id="MRV75174.1"/>
    </source>
</evidence>
<dbReference type="InterPro" id="IPR014266">
    <property type="entry name" value="PEP-CTERM_TPR_PrsT"/>
</dbReference>
<dbReference type="AlphaFoldDB" id="A0A7X2ISD9"/>
<dbReference type="InterPro" id="IPR011990">
    <property type="entry name" value="TPR-like_helical_dom_sf"/>
</dbReference>
<reference evidence="4 5" key="1">
    <citation type="submission" date="2019-11" db="EMBL/GenBank/DDBJ databases">
        <title>Novel species isolated from a subtropical stream in China.</title>
        <authorList>
            <person name="Lu H."/>
        </authorList>
    </citation>
    <scope>NUCLEOTIDE SEQUENCE [LARGE SCALE GENOMIC DNA]</scope>
    <source>
        <strain evidence="4 5">FT92W</strain>
    </source>
</reference>
<feature type="repeat" description="TPR" evidence="3">
    <location>
        <begin position="647"/>
        <end position="680"/>
    </location>
</feature>
<dbReference type="InterPro" id="IPR051012">
    <property type="entry name" value="CellSynth/LPSAsmb/PSIAsmb"/>
</dbReference>
<dbReference type="InterPro" id="IPR019734">
    <property type="entry name" value="TPR_rpt"/>
</dbReference>
<dbReference type="Pfam" id="PF14559">
    <property type="entry name" value="TPR_19"/>
    <property type="match status" value="6"/>
</dbReference>
<gene>
    <name evidence="4" type="primary">prsT</name>
    <name evidence="4" type="ORF">GJ700_26005</name>
</gene>
<evidence type="ECO:0000256" key="2">
    <source>
        <dbReference type="ARBA" id="ARBA00022803"/>
    </source>
</evidence>
<feature type="repeat" description="TPR" evidence="3">
    <location>
        <begin position="200"/>
        <end position="233"/>
    </location>
</feature>
<dbReference type="RefSeq" id="WP_154379465.1">
    <property type="nucleotide sequence ID" value="NZ_WKJJ01000018.1"/>
</dbReference>
<dbReference type="Gene3D" id="1.25.40.10">
    <property type="entry name" value="Tetratricopeptide repeat domain"/>
    <property type="match status" value="5"/>
</dbReference>
<evidence type="ECO:0000313" key="5">
    <source>
        <dbReference type="Proteomes" id="UP000446768"/>
    </source>
</evidence>
<dbReference type="SMART" id="SM00028">
    <property type="entry name" value="TPR"/>
    <property type="match status" value="15"/>
</dbReference>
<dbReference type="SUPFAM" id="SSF48452">
    <property type="entry name" value="TPR-like"/>
    <property type="match status" value="4"/>
</dbReference>
<proteinExistence type="predicted"/>
<keyword evidence="1" id="KW-0677">Repeat</keyword>
<organism evidence="4 5">
    <name type="scientific">Pseudoduganella rivuli</name>
    <dbReference type="NCBI Taxonomy" id="2666085"/>
    <lineage>
        <taxon>Bacteria</taxon>
        <taxon>Pseudomonadati</taxon>
        <taxon>Pseudomonadota</taxon>
        <taxon>Betaproteobacteria</taxon>
        <taxon>Burkholderiales</taxon>
        <taxon>Oxalobacteraceae</taxon>
        <taxon>Telluria group</taxon>
        <taxon>Pseudoduganella</taxon>
    </lineage>
</organism>
<dbReference type="PANTHER" id="PTHR45586:SF1">
    <property type="entry name" value="LIPOPOLYSACCHARIDE ASSEMBLY PROTEIN B"/>
    <property type="match status" value="1"/>
</dbReference>
<feature type="repeat" description="TPR" evidence="3">
    <location>
        <begin position="782"/>
        <end position="815"/>
    </location>
</feature>
<dbReference type="NCBIfam" id="TIGR02917">
    <property type="entry name" value="PEP_TPR_lipo"/>
    <property type="match status" value="1"/>
</dbReference>
<evidence type="ECO:0000256" key="1">
    <source>
        <dbReference type="ARBA" id="ARBA00022737"/>
    </source>
</evidence>
<keyword evidence="2 3" id="KW-0802">TPR repeat</keyword>
<sequence length="928" mass="98366">MPDMNPSRVAATLAAVMLLTTGCARDPDPAQLMASATRRQAAGDNHAAIIELKNVLQRVPAHATARLQLGDIYLESGDVLSAEKEFRRARDAGAAPGAVLPRLGTVLLLQQRYDQVLTELLVDDAWPAPEQGDIRALRGYALLGLQHQADAARLFAQVLAVQPANTLARLGEARMALQSGAVDAAMKDVAGVLAAHPDNVDALRLQGDLYRRAGNHAGALDSYRKVIELRPANLQGRLDAASLLVADNRIDEARSELAAASRIAPGSAAVIYTQALLAMQEKKYPAALERLQLILRAAPDHPPSNLMAAGIFLTQNNVPQAEQHIQRFLAGQPRHAFGIRLAAQIALRGGKPGDAVALLEPLLERGAGDSQLQALAGEAYMRTQAYAKASACFDKAAAIAPPTAATRTSQAISELGLGNNQRAEAALEQVLLMPGDAAGDGAQRRAGALLVVTQMRAGAYDKALATVQALEKQQNNPALQNLKGGVLLARQDPAGARQAFEAALALQPGYLPALQNLAQLDVLAGQPDQARLRYEAVLARNGNDTELMAALARLAAQRGQMAAARGWLERAYRAAPDAMAPALQLGTYYLDAGELPKALALAQKLQAANPAHVGALALLARARAASGDGEGALESYTDLAGRQPGDAAVQLQLAGAHMALNHKQEALAAIRKALESQPEHGPALATAVRLLTDMRSWDQAMALAHGAQARPATAALGYRLAGDIEMARAHPALALPLYRKAYAQEPGGPLAISLHRALVAAGKPDEAASHIANWLASHPRDLPTRLYLASTLLASGDYRAAIPHYEQVLAIEPNHVVALNDLAWTCQQAADKRARGYAEKAYALAPANPAVADTLGWILAQQGDAGRAIPILKKATDSAPQAGDIRLHYASALLRTGERREARRQLERLQADRGYKRQDEVRTLLAGL</sequence>
<name>A0A7X2ISD9_9BURK</name>
<dbReference type="Pfam" id="PF13432">
    <property type="entry name" value="TPR_16"/>
    <property type="match status" value="2"/>
</dbReference>
<evidence type="ECO:0000256" key="3">
    <source>
        <dbReference type="PROSITE-ProRule" id="PRU00339"/>
    </source>
</evidence>
<dbReference type="PANTHER" id="PTHR45586">
    <property type="entry name" value="TPR REPEAT-CONTAINING PROTEIN PA4667"/>
    <property type="match status" value="1"/>
</dbReference>
<comment type="caution">
    <text evidence="4">The sequence shown here is derived from an EMBL/GenBank/DDBJ whole genome shotgun (WGS) entry which is preliminary data.</text>
</comment>
<keyword evidence="5" id="KW-1185">Reference proteome</keyword>
<dbReference type="EMBL" id="WKJJ01000018">
    <property type="protein sequence ID" value="MRV75174.1"/>
    <property type="molecule type" value="Genomic_DNA"/>
</dbReference>
<protein>
    <submittedName>
        <fullName evidence="4">PEP-CTERM system TPR-repeat protein PrsT</fullName>
    </submittedName>
</protein>
<dbReference type="Proteomes" id="UP000446768">
    <property type="component" value="Unassembled WGS sequence"/>
</dbReference>
<accession>A0A7X2ISD9</accession>
<dbReference type="PROSITE" id="PS50005">
    <property type="entry name" value="TPR"/>
    <property type="match status" value="3"/>
</dbReference>